<gene>
    <name evidence="2" type="ORF">HGG79_13495</name>
</gene>
<dbReference type="PANTHER" id="PTHR33990">
    <property type="entry name" value="PROTEIN YJDN-RELATED"/>
    <property type="match status" value="1"/>
</dbReference>
<dbReference type="RefSeq" id="WP_173680097.1">
    <property type="nucleotide sequence ID" value="NZ_JAAZWO010000018.1"/>
</dbReference>
<dbReference type="Pfam" id="PF06983">
    <property type="entry name" value="3-dmu-9_3-mt"/>
    <property type="match status" value="1"/>
</dbReference>
<keyword evidence="3" id="KW-1185">Reference proteome</keyword>
<evidence type="ECO:0000313" key="3">
    <source>
        <dbReference type="Proteomes" id="UP000563151"/>
    </source>
</evidence>
<proteinExistence type="predicted"/>
<dbReference type="Gene3D" id="3.10.180.10">
    <property type="entry name" value="2,3-Dihydroxybiphenyl 1,2-Dioxygenase, domain 1"/>
    <property type="match status" value="1"/>
</dbReference>
<comment type="caution">
    <text evidence="2">The sequence shown here is derived from an EMBL/GenBank/DDBJ whole genome shotgun (WGS) entry which is preliminary data.</text>
</comment>
<protein>
    <submittedName>
        <fullName evidence="2">VOC family protein</fullName>
    </submittedName>
</protein>
<sequence length="125" mass="14627">MIIPHLHFSGECYQAMEMYIKAFDATIKEIIFIDKKKPEKGVLHAEMLIHGQRVMLNDNRSEDCDIAFPYVQLVVIFENEVELKKAFEILKDEQKVICPMKATDFTSCTVGFWDKYGIRWGFMVQ</sequence>
<feature type="domain" description="PhnB-like" evidence="1">
    <location>
        <begin position="2"/>
        <end position="120"/>
    </location>
</feature>
<dbReference type="InterPro" id="IPR029068">
    <property type="entry name" value="Glyas_Bleomycin-R_OHBP_Dase"/>
</dbReference>
<accession>A0A923EDP9</accession>
<name>A0A923EDP9_CLOTT</name>
<dbReference type="AlphaFoldDB" id="A0A923EDP9"/>
<evidence type="ECO:0000259" key="1">
    <source>
        <dbReference type="Pfam" id="PF06983"/>
    </source>
</evidence>
<dbReference type="SUPFAM" id="SSF54593">
    <property type="entry name" value="Glyoxalase/Bleomycin resistance protein/Dihydroxybiphenyl dioxygenase"/>
    <property type="match status" value="1"/>
</dbReference>
<reference evidence="2 3" key="1">
    <citation type="submission" date="2020-04" db="EMBL/GenBank/DDBJ databases">
        <title>Genomic insights into acetone-butanol-ethanol (ABE) fermentation by sequencing solventogenic clostridia strains.</title>
        <authorList>
            <person name="Brown S."/>
        </authorList>
    </citation>
    <scope>NUCLEOTIDE SEQUENCE [LARGE SCALE GENOMIC DNA]</scope>
    <source>
        <strain evidence="2 3">DJ011</strain>
    </source>
</reference>
<dbReference type="InterPro" id="IPR028973">
    <property type="entry name" value="PhnB-like"/>
</dbReference>
<dbReference type="EMBL" id="JAAZWO010000018">
    <property type="protein sequence ID" value="MBC2398780.1"/>
    <property type="molecule type" value="Genomic_DNA"/>
</dbReference>
<evidence type="ECO:0000313" key="2">
    <source>
        <dbReference type="EMBL" id="MBC2398780.1"/>
    </source>
</evidence>
<dbReference type="Proteomes" id="UP000563151">
    <property type="component" value="Unassembled WGS sequence"/>
</dbReference>
<organism evidence="2 3">
    <name type="scientific">Clostridium tetanomorphum</name>
    <dbReference type="NCBI Taxonomy" id="1553"/>
    <lineage>
        <taxon>Bacteria</taxon>
        <taxon>Bacillati</taxon>
        <taxon>Bacillota</taxon>
        <taxon>Clostridia</taxon>
        <taxon>Eubacteriales</taxon>
        <taxon>Clostridiaceae</taxon>
        <taxon>Clostridium</taxon>
    </lineage>
</organism>